<protein>
    <submittedName>
        <fullName evidence="2">Uncharacterized protein</fullName>
    </submittedName>
</protein>
<gene>
    <name evidence="2" type="ORF">PISMIDRAFT_122698</name>
</gene>
<reference evidence="3" key="2">
    <citation type="submission" date="2015-01" db="EMBL/GenBank/DDBJ databases">
        <title>Evolutionary Origins and Diversification of the Mycorrhizal Mutualists.</title>
        <authorList>
            <consortium name="DOE Joint Genome Institute"/>
            <consortium name="Mycorrhizal Genomics Consortium"/>
            <person name="Kohler A."/>
            <person name="Kuo A."/>
            <person name="Nagy L.G."/>
            <person name="Floudas D."/>
            <person name="Copeland A."/>
            <person name="Barry K.W."/>
            <person name="Cichocki N."/>
            <person name="Veneault-Fourrey C."/>
            <person name="LaButti K."/>
            <person name="Lindquist E.A."/>
            <person name="Lipzen A."/>
            <person name="Lundell T."/>
            <person name="Morin E."/>
            <person name="Murat C."/>
            <person name="Riley R."/>
            <person name="Ohm R."/>
            <person name="Sun H."/>
            <person name="Tunlid A."/>
            <person name="Henrissat B."/>
            <person name="Grigoriev I.V."/>
            <person name="Hibbett D.S."/>
            <person name="Martin F."/>
        </authorList>
    </citation>
    <scope>NUCLEOTIDE SEQUENCE [LARGE SCALE GENOMIC DNA]</scope>
    <source>
        <strain evidence="3">441</strain>
    </source>
</reference>
<proteinExistence type="predicted"/>
<dbReference type="HOGENOM" id="CLU_164456_0_0_1"/>
<reference evidence="2 3" key="1">
    <citation type="submission" date="2014-04" db="EMBL/GenBank/DDBJ databases">
        <authorList>
            <consortium name="DOE Joint Genome Institute"/>
            <person name="Kuo A."/>
            <person name="Kohler A."/>
            <person name="Costa M.D."/>
            <person name="Nagy L.G."/>
            <person name="Floudas D."/>
            <person name="Copeland A."/>
            <person name="Barry K.W."/>
            <person name="Cichocki N."/>
            <person name="Veneault-Fourrey C."/>
            <person name="LaButti K."/>
            <person name="Lindquist E.A."/>
            <person name="Lipzen A."/>
            <person name="Lundell T."/>
            <person name="Morin E."/>
            <person name="Murat C."/>
            <person name="Sun H."/>
            <person name="Tunlid A."/>
            <person name="Henrissat B."/>
            <person name="Grigoriev I.V."/>
            <person name="Hibbett D.S."/>
            <person name="Martin F."/>
            <person name="Nordberg H.P."/>
            <person name="Cantor M.N."/>
            <person name="Hua S.X."/>
        </authorList>
    </citation>
    <scope>NUCLEOTIDE SEQUENCE [LARGE SCALE GENOMIC DNA]</scope>
    <source>
        <strain evidence="2 3">441</strain>
    </source>
</reference>
<organism evidence="2 3">
    <name type="scientific">Pisolithus microcarpus 441</name>
    <dbReference type="NCBI Taxonomy" id="765257"/>
    <lineage>
        <taxon>Eukaryota</taxon>
        <taxon>Fungi</taxon>
        <taxon>Dikarya</taxon>
        <taxon>Basidiomycota</taxon>
        <taxon>Agaricomycotina</taxon>
        <taxon>Agaricomycetes</taxon>
        <taxon>Agaricomycetidae</taxon>
        <taxon>Boletales</taxon>
        <taxon>Sclerodermatineae</taxon>
        <taxon>Pisolithaceae</taxon>
        <taxon>Pisolithus</taxon>
    </lineage>
</organism>
<name>A0A0C9Y2W7_9AGAM</name>
<accession>A0A0C9Y2W7</accession>
<evidence type="ECO:0000313" key="3">
    <source>
        <dbReference type="Proteomes" id="UP000054018"/>
    </source>
</evidence>
<keyword evidence="3" id="KW-1185">Reference proteome</keyword>
<feature type="non-terminal residue" evidence="2">
    <location>
        <position position="1"/>
    </location>
</feature>
<dbReference type="Proteomes" id="UP000054018">
    <property type="component" value="Unassembled WGS sequence"/>
</dbReference>
<evidence type="ECO:0000256" key="1">
    <source>
        <dbReference type="SAM" id="MobiDB-lite"/>
    </source>
</evidence>
<evidence type="ECO:0000313" key="2">
    <source>
        <dbReference type="EMBL" id="KIK11451.1"/>
    </source>
</evidence>
<dbReference type="AlphaFoldDB" id="A0A0C9Y2W7"/>
<feature type="region of interest" description="Disordered" evidence="1">
    <location>
        <begin position="94"/>
        <end position="119"/>
    </location>
</feature>
<sequence>IKPESFATTQEIIFLAHQGQSPRGISVNFCTEHSISLLIYSKHNGSLQNVAGRHPYAIFPTCAWAVLPLISTRTARNVQEVNLSLLDMNNNPIPSQSMHTYQEETDTKAVVKQRPPFQS</sequence>
<dbReference type="EMBL" id="KN834215">
    <property type="protein sequence ID" value="KIK11451.1"/>
    <property type="molecule type" value="Genomic_DNA"/>
</dbReference>